<evidence type="ECO:0000259" key="1">
    <source>
        <dbReference type="Pfam" id="PF13761"/>
    </source>
</evidence>
<name>A0A3N2RB67_LYSEN</name>
<accession>A0A3N2RB67</accession>
<dbReference type="Proteomes" id="UP000275910">
    <property type="component" value="Unassembled WGS sequence"/>
</dbReference>
<evidence type="ECO:0000313" key="2">
    <source>
        <dbReference type="EMBL" id="ROU04651.1"/>
    </source>
</evidence>
<dbReference type="AlphaFoldDB" id="A0A3N2RB67"/>
<gene>
    <name evidence="2" type="ORF">D9T17_22660</name>
</gene>
<sequence length="225" mass="25123">MSRQQESPTRMPGEPHNAAIEWFGPAFDRLHPLLQALHRDGGALAGEIELRTGRGLAGVLGRRLARRLGIPLDRPRRGFRVDIVHEPARMLWLRRFDDGSELRSVFEPVGRWPDGHWLETTGPVRMRLGVDIDDGGWRWRLLGLSARGLPLPRSLFPRTDASKRIERIDGEERYRFAVAFSWFPFGELLRYQGALHAVPAVTASSAAPAGAANVAAHCSAQRVTS</sequence>
<organism evidence="2 3">
    <name type="scientific">Lysobacter enzymogenes</name>
    <dbReference type="NCBI Taxonomy" id="69"/>
    <lineage>
        <taxon>Bacteria</taxon>
        <taxon>Pseudomonadati</taxon>
        <taxon>Pseudomonadota</taxon>
        <taxon>Gammaproteobacteria</taxon>
        <taxon>Lysobacterales</taxon>
        <taxon>Lysobacteraceae</taxon>
        <taxon>Lysobacter</taxon>
    </lineage>
</organism>
<evidence type="ECO:0000313" key="3">
    <source>
        <dbReference type="Proteomes" id="UP000275910"/>
    </source>
</evidence>
<proteinExistence type="predicted"/>
<feature type="domain" description="DUF4166" evidence="1">
    <location>
        <begin position="30"/>
        <end position="195"/>
    </location>
</feature>
<dbReference type="InterPro" id="IPR025311">
    <property type="entry name" value="DUF4166"/>
</dbReference>
<dbReference type="EMBL" id="RCTY01000056">
    <property type="protein sequence ID" value="ROU04651.1"/>
    <property type="molecule type" value="Genomic_DNA"/>
</dbReference>
<comment type="caution">
    <text evidence="2">The sequence shown here is derived from an EMBL/GenBank/DDBJ whole genome shotgun (WGS) entry which is preliminary data.</text>
</comment>
<dbReference type="Pfam" id="PF13761">
    <property type="entry name" value="DUF4166"/>
    <property type="match status" value="1"/>
</dbReference>
<reference evidence="2 3" key="1">
    <citation type="submission" date="2018-10" db="EMBL/GenBank/DDBJ databases">
        <title>The genome of Lysobacter enzymogenes OH11.</title>
        <authorList>
            <person name="Liu F."/>
            <person name="Zhao Y."/>
            <person name="Qian G."/>
            <person name="Chen Y."/>
            <person name="Xu H."/>
        </authorList>
    </citation>
    <scope>NUCLEOTIDE SEQUENCE [LARGE SCALE GENOMIC DNA]</scope>
    <source>
        <strain evidence="2 3">OH11</strain>
    </source>
</reference>
<protein>
    <submittedName>
        <fullName evidence="2">DUF4166 domain-containing protein</fullName>
    </submittedName>
</protein>